<dbReference type="Proteomes" id="UP000805649">
    <property type="component" value="Unassembled WGS sequence"/>
</dbReference>
<protein>
    <submittedName>
        <fullName evidence="1">Uncharacterized protein</fullName>
    </submittedName>
</protein>
<evidence type="ECO:0000313" key="2">
    <source>
        <dbReference type="Proteomes" id="UP000805649"/>
    </source>
</evidence>
<gene>
    <name evidence="1" type="ORF">CTRU02_206636</name>
</gene>
<sequence length="73" mass="7995">MQFTTLFLLLAPQVMAATWNLSGTCKNQICEIDTQYTSPQLVCGNSNGRFSDTGRNGRSSCTGSSKCTYVWTC</sequence>
<organism evidence="1 2">
    <name type="scientific">Colletotrichum truncatum</name>
    <name type="common">Anthracnose fungus</name>
    <name type="synonym">Colletotrichum capsici</name>
    <dbReference type="NCBI Taxonomy" id="5467"/>
    <lineage>
        <taxon>Eukaryota</taxon>
        <taxon>Fungi</taxon>
        <taxon>Dikarya</taxon>
        <taxon>Ascomycota</taxon>
        <taxon>Pezizomycotina</taxon>
        <taxon>Sordariomycetes</taxon>
        <taxon>Hypocreomycetidae</taxon>
        <taxon>Glomerellales</taxon>
        <taxon>Glomerellaceae</taxon>
        <taxon>Colletotrichum</taxon>
        <taxon>Colletotrichum truncatum species complex</taxon>
    </lineage>
</organism>
<reference evidence="1 2" key="1">
    <citation type="journal article" date="2020" name="Phytopathology">
        <title>Genome Sequence Resources of Colletotrichum truncatum, C. plurivorum, C. musicola, and C. sojae: Four Species Pathogenic to Soybean (Glycine max).</title>
        <authorList>
            <person name="Rogerio F."/>
            <person name="Boufleur T.R."/>
            <person name="Ciampi-Guillardi M."/>
            <person name="Sukno S.A."/>
            <person name="Thon M.R."/>
            <person name="Massola Junior N.S."/>
            <person name="Baroncelli R."/>
        </authorList>
    </citation>
    <scope>NUCLEOTIDE SEQUENCE [LARGE SCALE GENOMIC DNA]</scope>
    <source>
        <strain evidence="1 2">CMES1059</strain>
    </source>
</reference>
<evidence type="ECO:0000313" key="1">
    <source>
        <dbReference type="EMBL" id="KAL0940026.1"/>
    </source>
</evidence>
<accession>A0ACC3Z7H3</accession>
<keyword evidence="2" id="KW-1185">Reference proteome</keyword>
<dbReference type="EMBL" id="VUJX02000003">
    <property type="protein sequence ID" value="KAL0940026.1"/>
    <property type="molecule type" value="Genomic_DNA"/>
</dbReference>
<comment type="caution">
    <text evidence="1">The sequence shown here is derived from an EMBL/GenBank/DDBJ whole genome shotgun (WGS) entry which is preliminary data.</text>
</comment>
<name>A0ACC3Z7H3_COLTU</name>
<proteinExistence type="predicted"/>